<dbReference type="Proteomes" id="UP001165044">
    <property type="component" value="Unassembled WGS sequence"/>
</dbReference>
<proteinExistence type="predicted"/>
<protein>
    <submittedName>
        <fullName evidence="2">Uncharacterized protein</fullName>
    </submittedName>
</protein>
<reference evidence="2" key="1">
    <citation type="journal article" date="2023" name="Antonie Van Leeuwenhoek">
        <title>Mesoterricola silvestris gen. nov., sp. nov., Mesoterricola sediminis sp. nov., Geothrix oryzae sp. nov., Geothrix edaphica sp. nov., Geothrix rubra sp. nov., and Geothrix limicola sp. nov., six novel members of Acidobacteriota isolated from soils.</title>
        <authorList>
            <person name="Itoh H."/>
            <person name="Sugisawa Y."/>
            <person name="Mise K."/>
            <person name="Xu Z."/>
            <person name="Kuniyasu M."/>
            <person name="Ushijima N."/>
            <person name="Kawano K."/>
            <person name="Kobayashi E."/>
            <person name="Shiratori Y."/>
            <person name="Masuda Y."/>
            <person name="Senoo K."/>
        </authorList>
    </citation>
    <scope>NUCLEOTIDE SEQUENCE</scope>
    <source>
        <strain evidence="2">Red802</strain>
    </source>
</reference>
<gene>
    <name evidence="2" type="ORF">GETHED_15420</name>
</gene>
<evidence type="ECO:0000313" key="2">
    <source>
        <dbReference type="EMBL" id="GLH67178.1"/>
    </source>
</evidence>
<feature type="region of interest" description="Disordered" evidence="1">
    <location>
        <begin position="87"/>
        <end position="120"/>
    </location>
</feature>
<keyword evidence="3" id="KW-1185">Reference proteome</keyword>
<evidence type="ECO:0000313" key="3">
    <source>
        <dbReference type="Proteomes" id="UP001165044"/>
    </source>
</evidence>
<evidence type="ECO:0000256" key="1">
    <source>
        <dbReference type="SAM" id="MobiDB-lite"/>
    </source>
</evidence>
<name>A0ABQ5PXU1_9BACT</name>
<comment type="caution">
    <text evidence="2">The sequence shown here is derived from an EMBL/GenBank/DDBJ whole genome shotgun (WGS) entry which is preliminary data.</text>
</comment>
<accession>A0ABQ5PXU1</accession>
<dbReference type="RefSeq" id="WP_285608115.1">
    <property type="nucleotide sequence ID" value="NZ_BSDC01000002.1"/>
</dbReference>
<dbReference type="EMBL" id="BSDC01000002">
    <property type="protein sequence ID" value="GLH67178.1"/>
    <property type="molecule type" value="Genomic_DNA"/>
</dbReference>
<sequence>MLHTRTIRDLDEMCTLAFPPPYALVDALEAAEGRSEAWSVLMAFEQGSSHAQWIAVFPEAEEARFYTEDDQWIGRWDPHREIFIPEEGSPLDLRGRPVSLASIEDEEEEEDAEDEARKRG</sequence>
<feature type="compositionally biased region" description="Acidic residues" evidence="1">
    <location>
        <begin position="103"/>
        <end position="114"/>
    </location>
</feature>
<organism evidence="2 3">
    <name type="scientific">Geothrix edaphica</name>
    <dbReference type="NCBI Taxonomy" id="2927976"/>
    <lineage>
        <taxon>Bacteria</taxon>
        <taxon>Pseudomonadati</taxon>
        <taxon>Acidobacteriota</taxon>
        <taxon>Holophagae</taxon>
        <taxon>Holophagales</taxon>
        <taxon>Holophagaceae</taxon>
        <taxon>Geothrix</taxon>
    </lineage>
</organism>